<feature type="transmembrane region" description="Helical" evidence="2">
    <location>
        <begin position="296"/>
        <end position="317"/>
    </location>
</feature>
<keyword evidence="2" id="KW-0812">Transmembrane</keyword>
<keyword evidence="2" id="KW-0472">Membrane</keyword>
<evidence type="ECO:0000313" key="6">
    <source>
        <dbReference type="Proteomes" id="UP000232533"/>
    </source>
</evidence>
<feature type="coiled-coil region" evidence="1">
    <location>
        <begin position="254"/>
        <end position="292"/>
    </location>
</feature>
<organism evidence="4 6">
    <name type="scientific">Salegentibacter salarius</name>
    <dbReference type="NCBI Taxonomy" id="435906"/>
    <lineage>
        <taxon>Bacteria</taxon>
        <taxon>Pseudomonadati</taxon>
        <taxon>Bacteroidota</taxon>
        <taxon>Flavobacteriia</taxon>
        <taxon>Flavobacteriales</taxon>
        <taxon>Flavobacteriaceae</taxon>
        <taxon>Salegentibacter</taxon>
    </lineage>
</organism>
<reference evidence="3 5" key="2">
    <citation type="submission" date="2016-09" db="EMBL/GenBank/DDBJ databases">
        <title>Genome Sequence of Salegentibacter salarius,Isolated from a Marine Solar Saltern of the Yellow Sea in South Korea.</title>
        <authorList>
            <person name="Zheng Q."/>
            <person name="Liu Y."/>
        </authorList>
    </citation>
    <scope>NUCLEOTIDE SEQUENCE [LARGE SCALE GENOMIC DNA]</scope>
    <source>
        <strain evidence="3 5">KCTC 12974</strain>
    </source>
</reference>
<name>A0A2N0TRV6_9FLAO</name>
<reference evidence="4 6" key="1">
    <citation type="submission" date="2015-10" db="EMBL/GenBank/DDBJ databases">
        <title>Draft genome sequence of Salegentibacter salinarum KCTC 12975.</title>
        <authorList>
            <person name="Lin W."/>
            <person name="Zheng Q."/>
        </authorList>
    </citation>
    <scope>NUCLEOTIDE SEQUENCE [LARGE SCALE GENOMIC DNA]</scope>
    <source>
        <strain evidence="4 6">KCTC 12974</strain>
    </source>
</reference>
<sequence>MDTKYTNTEGFPNKIRRNSWGAIFAGALTALAVAFLLNLLGLGIGLSSIDPMTESDPLAGLGTGTIVWWGLSNLAALFVGGMVAGRMSGFSSGADGGIHGFLAWALYAIITFYFLTSTVGSIMNGLGNTVSGLFGGDNSKQITVQVDKAQQQSQEQANLTIDKVKQEVLQVINTAEQYDVLPEDASEETRETLSEADSKVKGLIRSMDVEEFFNDLEFDINDEGELNINLEGDGEYLKKEELRDYLTQNTDLDESEIDQMIQNWEERIEKAIQDAEEFYAEAKQKAVELSDKFSDAVGTFSIIAFGVLLLGALAGFLGGSLGSPEFTLTEENRRREHS</sequence>
<protein>
    <recommendedName>
        <fullName evidence="7">CAP-Gly protein</fullName>
    </recommendedName>
</protein>
<keyword evidence="5" id="KW-1185">Reference proteome</keyword>
<evidence type="ECO:0008006" key="7">
    <source>
        <dbReference type="Google" id="ProtNLM"/>
    </source>
</evidence>
<evidence type="ECO:0000256" key="1">
    <source>
        <dbReference type="SAM" id="Coils"/>
    </source>
</evidence>
<gene>
    <name evidence="4" type="ORF">APR40_04210</name>
    <name evidence="3" type="ORF">BHS39_04210</name>
</gene>
<keyword evidence="1" id="KW-0175">Coiled coil</keyword>
<dbReference type="EMBL" id="MJBR01000034">
    <property type="protein sequence ID" value="OEY71872.1"/>
    <property type="molecule type" value="Genomic_DNA"/>
</dbReference>
<dbReference type="AlphaFoldDB" id="A0A2N0TRV6"/>
<comment type="caution">
    <text evidence="4">The sequence shown here is derived from an EMBL/GenBank/DDBJ whole genome shotgun (WGS) entry which is preliminary data.</text>
</comment>
<dbReference type="Proteomes" id="UP000232533">
    <property type="component" value="Unassembled WGS sequence"/>
</dbReference>
<feature type="transmembrane region" description="Helical" evidence="2">
    <location>
        <begin position="66"/>
        <end position="85"/>
    </location>
</feature>
<evidence type="ECO:0000313" key="4">
    <source>
        <dbReference type="EMBL" id="PKD17465.1"/>
    </source>
</evidence>
<evidence type="ECO:0000256" key="2">
    <source>
        <dbReference type="SAM" id="Phobius"/>
    </source>
</evidence>
<keyword evidence="2" id="KW-1133">Transmembrane helix</keyword>
<feature type="transmembrane region" description="Helical" evidence="2">
    <location>
        <begin position="20"/>
        <end position="46"/>
    </location>
</feature>
<feature type="transmembrane region" description="Helical" evidence="2">
    <location>
        <begin position="97"/>
        <end position="115"/>
    </location>
</feature>
<dbReference type="OrthoDB" id="2154696at2"/>
<evidence type="ECO:0000313" key="3">
    <source>
        <dbReference type="EMBL" id="OEY71872.1"/>
    </source>
</evidence>
<dbReference type="RefSeq" id="WP_070054953.1">
    <property type="nucleotide sequence ID" value="NZ_FVZF01000031.1"/>
</dbReference>
<dbReference type="Proteomes" id="UP000176009">
    <property type="component" value="Unassembled WGS sequence"/>
</dbReference>
<accession>A0A2N0TRV6</accession>
<evidence type="ECO:0000313" key="5">
    <source>
        <dbReference type="Proteomes" id="UP000176009"/>
    </source>
</evidence>
<dbReference type="EMBL" id="LKTR01000034">
    <property type="protein sequence ID" value="PKD17465.1"/>
    <property type="molecule type" value="Genomic_DNA"/>
</dbReference>
<proteinExistence type="predicted"/>